<dbReference type="AlphaFoldDB" id="A0A2S6HSS1"/>
<evidence type="ECO:0000313" key="1">
    <source>
        <dbReference type="EMBL" id="PPK80793.1"/>
    </source>
</evidence>
<sequence>MAKAEDFYIVTLRKTHLEWGTHRYTGSRDQIYGEGYIPIPSIYAYRFGLLNSNGTKTRDILGENIFKCRSADNLFQGTLRAQGCRTAGDKYAKQFSGDGDLKSLGTWFSQIDVVEGDNIKVRWISPTEIEIEIL</sequence>
<accession>A0A2S6HSS1</accession>
<dbReference type="RefSeq" id="WP_104436793.1">
    <property type="nucleotide sequence ID" value="NZ_PTJA01000005.1"/>
</dbReference>
<organism evidence="1 2">
    <name type="scientific">Lacrimispora xylanisolvens</name>
    <dbReference type="NCBI Taxonomy" id="384636"/>
    <lineage>
        <taxon>Bacteria</taxon>
        <taxon>Bacillati</taxon>
        <taxon>Bacillota</taxon>
        <taxon>Clostridia</taxon>
        <taxon>Lachnospirales</taxon>
        <taxon>Lachnospiraceae</taxon>
        <taxon>Lacrimispora</taxon>
    </lineage>
</organism>
<protein>
    <submittedName>
        <fullName evidence="1">Uncharacterized protein</fullName>
    </submittedName>
</protein>
<dbReference type="EMBL" id="PTJA01000005">
    <property type="protein sequence ID" value="PPK80793.1"/>
    <property type="molecule type" value="Genomic_DNA"/>
</dbReference>
<reference evidence="1 2" key="1">
    <citation type="submission" date="2018-02" db="EMBL/GenBank/DDBJ databases">
        <title>Genomic Encyclopedia of Archaeal and Bacterial Type Strains, Phase II (KMG-II): from individual species to whole genera.</title>
        <authorList>
            <person name="Goeker M."/>
        </authorList>
    </citation>
    <scope>NUCLEOTIDE SEQUENCE [LARGE SCALE GENOMIC DNA]</scope>
    <source>
        <strain evidence="1 2">DSM 3808</strain>
    </source>
</reference>
<dbReference type="Proteomes" id="UP000237749">
    <property type="component" value="Unassembled WGS sequence"/>
</dbReference>
<comment type="caution">
    <text evidence="1">The sequence shown here is derived from an EMBL/GenBank/DDBJ whole genome shotgun (WGS) entry which is preliminary data.</text>
</comment>
<evidence type="ECO:0000313" key="2">
    <source>
        <dbReference type="Proteomes" id="UP000237749"/>
    </source>
</evidence>
<keyword evidence="2" id="KW-1185">Reference proteome</keyword>
<proteinExistence type="predicted"/>
<dbReference type="OrthoDB" id="1907071at2"/>
<name>A0A2S6HSS1_9FIRM</name>
<gene>
    <name evidence="1" type="ORF">BXY41_1056</name>
</gene>